<feature type="domain" description="AMP-dependent synthetase/ligase" evidence="1">
    <location>
        <begin position="9"/>
        <end position="377"/>
    </location>
</feature>
<dbReference type="EC" id="6.2.1.41" evidence="3"/>
<evidence type="ECO:0000313" key="3">
    <source>
        <dbReference type="EMBL" id="XAY08468.1"/>
    </source>
</evidence>
<dbReference type="InterPro" id="IPR000873">
    <property type="entry name" value="AMP-dep_synth/lig_dom"/>
</dbReference>
<dbReference type="SUPFAM" id="SSF56801">
    <property type="entry name" value="Acetyl-CoA synthetase-like"/>
    <property type="match status" value="1"/>
</dbReference>
<protein>
    <submittedName>
        <fullName evidence="3">3-[(3aS,4S,7aS)-7a-methyl-1, 5-dioxo-octahydro-1H-inden-4-yl]propanoyl:CoA ligase</fullName>
        <ecNumber evidence="3">6.2.1.41</ecNumber>
    </submittedName>
</protein>
<proteinExistence type="predicted"/>
<evidence type="ECO:0000259" key="2">
    <source>
        <dbReference type="Pfam" id="PF13193"/>
    </source>
</evidence>
<dbReference type="GO" id="GO:0016877">
    <property type="term" value="F:ligase activity, forming carbon-sulfur bonds"/>
    <property type="evidence" value="ECO:0007669"/>
    <property type="project" value="UniProtKB-ARBA"/>
</dbReference>
<dbReference type="InterPro" id="IPR042099">
    <property type="entry name" value="ANL_N_sf"/>
</dbReference>
<sequence length="521" mass="54916">MRVIDYFDKGVALAPEHPLLVTDEVTVGYAEASAHSWAVAAGLYAQGFALGDTVGVLAPNEASGFLAMLGVWRAGGVWAPLNHLNALSANTDFMADVGCRWLFVHERFAADVDAIRAAVPTLAAVISLGDAFPGAESLAAFLAAGMGTAVPDWSDPFGAPDARCVAWPTGGTTGRSKAVTWTNQVWATLNELTTRHWPTVDAPVNLMVAPITHAAGVMGVIFGSLGATVVIRPGFDANDVLDQIERHRVTHMFLPPTAYYALLAAQQERPRDMSSLAMLLIAAAPVSPDKLGQGVAVFGPCIAQCWGQGESPFLLTYLSPEEVAAAVAAGDRDRLASCGRATFSVQVAVMDDDGELLAPGRRGELVARGRLVAPGYLGLPAETAEMHAGGWHHTGDVGQIDADGYVAIVDRKKDMVISGGFNVYPAEVEAAILALDDVRECAVIGVPDEKWGEVVMAVIVPTDATWADDGHVIAHAKAALGSVKAPKQVRFVAEIPRTAVGKTDKKALRAEYWSGLQRAVN</sequence>
<gene>
    <name evidence="3" type="primary">fadD3_4</name>
    <name evidence="3" type="ORF">DSM112329_05369</name>
</gene>
<dbReference type="InterPro" id="IPR045851">
    <property type="entry name" value="AMP-bd_C_sf"/>
</dbReference>
<evidence type="ECO:0000259" key="1">
    <source>
        <dbReference type="Pfam" id="PF00501"/>
    </source>
</evidence>
<dbReference type="AlphaFoldDB" id="A0AAU7B4A5"/>
<name>A0AAU7B4A5_9ACTN</name>
<dbReference type="Gene3D" id="3.40.50.12780">
    <property type="entry name" value="N-terminal domain of ligase-like"/>
    <property type="match status" value="1"/>
</dbReference>
<dbReference type="Pfam" id="PF13193">
    <property type="entry name" value="AMP-binding_C"/>
    <property type="match status" value="1"/>
</dbReference>
<dbReference type="PANTHER" id="PTHR43767">
    <property type="entry name" value="LONG-CHAIN-FATTY-ACID--COA LIGASE"/>
    <property type="match status" value="1"/>
</dbReference>
<accession>A0AAU7B4A5</accession>
<feature type="domain" description="AMP-binding enzyme C-terminal" evidence="2">
    <location>
        <begin position="427"/>
        <end position="502"/>
    </location>
</feature>
<organism evidence="3">
    <name type="scientific">Paraconexibacter sp. AEG42_29</name>
    <dbReference type="NCBI Taxonomy" id="2997339"/>
    <lineage>
        <taxon>Bacteria</taxon>
        <taxon>Bacillati</taxon>
        <taxon>Actinomycetota</taxon>
        <taxon>Thermoleophilia</taxon>
        <taxon>Solirubrobacterales</taxon>
        <taxon>Paraconexibacteraceae</taxon>
        <taxon>Paraconexibacter</taxon>
    </lineage>
</organism>
<dbReference type="RefSeq" id="WP_354699648.1">
    <property type="nucleotide sequence ID" value="NZ_CP114014.1"/>
</dbReference>
<reference evidence="3" key="1">
    <citation type="submission" date="2022-12" db="EMBL/GenBank/DDBJ databases">
        <title>Paraconexibacter alkalitolerans sp. nov. and Baekduia alba sp. nov., isolated from soil and emended description of the genera Paraconexibacter (Chun et al., 2020) and Baekduia (An et al., 2020).</title>
        <authorList>
            <person name="Vieira S."/>
            <person name="Huber K.J."/>
            <person name="Geppert A."/>
            <person name="Wolf J."/>
            <person name="Neumann-Schaal M."/>
            <person name="Muesken M."/>
            <person name="Overmann J."/>
        </authorList>
    </citation>
    <scope>NUCLEOTIDE SEQUENCE</scope>
    <source>
        <strain evidence="3">AEG42_29</strain>
    </source>
</reference>
<keyword evidence="3" id="KW-0436">Ligase</keyword>
<dbReference type="EMBL" id="CP114014">
    <property type="protein sequence ID" value="XAY08468.1"/>
    <property type="molecule type" value="Genomic_DNA"/>
</dbReference>
<dbReference type="InterPro" id="IPR050237">
    <property type="entry name" value="ATP-dep_AMP-bd_enzyme"/>
</dbReference>
<dbReference type="InterPro" id="IPR025110">
    <property type="entry name" value="AMP-bd_C"/>
</dbReference>
<dbReference type="Gene3D" id="3.30.300.30">
    <property type="match status" value="1"/>
</dbReference>
<dbReference type="KEGG" id="parq:DSM112329_05369"/>
<dbReference type="PANTHER" id="PTHR43767:SF7">
    <property type="entry name" value="MEDIUM_LONG-CHAIN-FATTY-ACID--COA LIGASE FADD8"/>
    <property type="match status" value="1"/>
</dbReference>
<dbReference type="Pfam" id="PF00501">
    <property type="entry name" value="AMP-binding"/>
    <property type="match status" value="1"/>
</dbReference>